<feature type="domain" description="DUF3475" evidence="2">
    <location>
        <begin position="41"/>
        <end position="95"/>
    </location>
</feature>
<dbReference type="InterPro" id="IPR007700">
    <property type="entry name" value="DUF668"/>
</dbReference>
<dbReference type="InterPro" id="IPR021864">
    <property type="entry name" value="DUF3475"/>
</dbReference>
<dbReference type="Pfam" id="PF05003">
    <property type="entry name" value="DUF668"/>
    <property type="match status" value="1"/>
</dbReference>
<dbReference type="PANTHER" id="PTHR31371">
    <property type="entry name" value="BNAC09G50660D PROTEIN"/>
    <property type="match status" value="1"/>
</dbReference>
<name>A0AAN7KRW1_9MYRT</name>
<dbReference type="AlphaFoldDB" id="A0AAN7KRW1"/>
<evidence type="ECO:0000313" key="3">
    <source>
        <dbReference type="EMBL" id="KAK4771339.1"/>
    </source>
</evidence>
<dbReference type="Proteomes" id="UP001345219">
    <property type="component" value="Chromosome 24"/>
</dbReference>
<sequence>MACSSVARFSAVTSTTASRLFRSRDKSPPPPSPPPPATLGILAFDTAKTMSRLISLYMSLTDDEIDNLWRGIKSEGVAYLNSQNEARLLNLACRERLEALDSAVNTISVLGRKCSDLGLNMFDRVYADLKLGLVDTGRLKNFASRKADRIIEKMEKLTALTASLYSALETLAELETSERKLQKWNKNESSSSHQKTNYDLFERKIAFQRKLVNHYKEVSLWSRTMDKCVGMMARTVCILFRRICLVFGSCMPDSWNVTCNCMRTQKLTQQARLIRVRGEAARSAERSGSEIFYSRQLKMDLYCTLMPEDASVSAGPARGERTSNRPRRVFNSASESTVGGSGLAPLYANLIILAEQFLNSPETIGEDARSFMYEMLPTRLKMKVRAKMRRSNIMGDQEEYHSDDGDHEEEMVVERDGSSRAAELAEGWRDALEAIMEWLVPLAHDTVRWQSERNLEKKKFDAKPTVLLIQTLHYSDLEKTEAAIVEVLVGLSCICRCMS</sequence>
<evidence type="ECO:0000313" key="4">
    <source>
        <dbReference type="Proteomes" id="UP001345219"/>
    </source>
</evidence>
<reference evidence="3 4" key="1">
    <citation type="journal article" date="2023" name="Hortic Res">
        <title>Pangenome of water caltrop reveals structural variations and asymmetric subgenome divergence after allopolyploidization.</title>
        <authorList>
            <person name="Zhang X."/>
            <person name="Chen Y."/>
            <person name="Wang L."/>
            <person name="Yuan Y."/>
            <person name="Fang M."/>
            <person name="Shi L."/>
            <person name="Lu R."/>
            <person name="Comes H.P."/>
            <person name="Ma Y."/>
            <person name="Chen Y."/>
            <person name="Huang G."/>
            <person name="Zhou Y."/>
            <person name="Zheng Z."/>
            <person name="Qiu Y."/>
        </authorList>
    </citation>
    <scope>NUCLEOTIDE SEQUENCE [LARGE SCALE GENOMIC DNA]</scope>
    <source>
        <tissue evidence="3">Roots</tissue>
    </source>
</reference>
<dbReference type="GO" id="GO:0045927">
    <property type="term" value="P:positive regulation of growth"/>
    <property type="evidence" value="ECO:0007669"/>
    <property type="project" value="InterPro"/>
</dbReference>
<organism evidence="3 4">
    <name type="scientific">Trapa incisa</name>
    <dbReference type="NCBI Taxonomy" id="236973"/>
    <lineage>
        <taxon>Eukaryota</taxon>
        <taxon>Viridiplantae</taxon>
        <taxon>Streptophyta</taxon>
        <taxon>Embryophyta</taxon>
        <taxon>Tracheophyta</taxon>
        <taxon>Spermatophyta</taxon>
        <taxon>Magnoliopsida</taxon>
        <taxon>eudicotyledons</taxon>
        <taxon>Gunneridae</taxon>
        <taxon>Pentapetalae</taxon>
        <taxon>rosids</taxon>
        <taxon>malvids</taxon>
        <taxon>Myrtales</taxon>
        <taxon>Lythraceae</taxon>
        <taxon>Trapa</taxon>
    </lineage>
</organism>
<gene>
    <name evidence="3" type="ORF">SAY87_031871</name>
</gene>
<dbReference type="Pfam" id="PF11961">
    <property type="entry name" value="DUF3475"/>
    <property type="match status" value="1"/>
</dbReference>
<comment type="caution">
    <text evidence="3">The sequence shown here is derived from an EMBL/GenBank/DDBJ whole genome shotgun (WGS) entry which is preliminary data.</text>
</comment>
<feature type="domain" description="DUF668" evidence="1">
    <location>
        <begin position="337"/>
        <end position="448"/>
    </location>
</feature>
<dbReference type="PANTHER" id="PTHR31371:SF13">
    <property type="entry name" value="OS05G0457600 PROTEIN"/>
    <property type="match status" value="1"/>
</dbReference>
<evidence type="ECO:0000259" key="1">
    <source>
        <dbReference type="Pfam" id="PF05003"/>
    </source>
</evidence>
<keyword evidence="4" id="KW-1185">Reference proteome</keyword>
<accession>A0AAN7KRW1</accession>
<evidence type="ECO:0000259" key="2">
    <source>
        <dbReference type="Pfam" id="PF11961"/>
    </source>
</evidence>
<protein>
    <submittedName>
        <fullName evidence="3">Uncharacterized protein</fullName>
    </submittedName>
</protein>
<dbReference type="EMBL" id="JAXIOK010000005">
    <property type="protein sequence ID" value="KAK4771339.1"/>
    <property type="molecule type" value="Genomic_DNA"/>
</dbReference>
<proteinExistence type="predicted"/>